<dbReference type="GO" id="GO:0003676">
    <property type="term" value="F:nucleic acid binding"/>
    <property type="evidence" value="ECO:0007669"/>
    <property type="project" value="InterPro"/>
</dbReference>
<dbReference type="AlphaFoldDB" id="A0AAW0MPL3"/>
<dbReference type="Gene3D" id="3.40.1350.10">
    <property type="match status" value="1"/>
</dbReference>
<accession>A0AAW0MPL3</accession>
<dbReference type="GO" id="GO:0000214">
    <property type="term" value="C:tRNA-intron endonuclease complex"/>
    <property type="evidence" value="ECO:0007669"/>
    <property type="project" value="TreeGrafter"/>
</dbReference>
<dbReference type="InterPro" id="IPR006676">
    <property type="entry name" value="tRNA_splic"/>
</dbReference>
<evidence type="ECO:0000313" key="2">
    <source>
        <dbReference type="EMBL" id="KAK7881090.1"/>
    </source>
</evidence>
<dbReference type="GO" id="GO:0000213">
    <property type="term" value="F:tRNA-intron lyase activity"/>
    <property type="evidence" value="ECO:0007669"/>
    <property type="project" value="InterPro"/>
</dbReference>
<comment type="caution">
    <text evidence="2">The sequence shown here is derived from an EMBL/GenBank/DDBJ whole genome shotgun (WGS) entry which is preliminary data.</text>
</comment>
<reference evidence="3" key="1">
    <citation type="submission" date="2024-04" db="EMBL/GenBank/DDBJ databases">
        <title>Salinicola lusitanus LLJ914,a marine bacterium isolated from the Okinawa Trough.</title>
        <authorList>
            <person name="Li J."/>
        </authorList>
    </citation>
    <scope>NUCLEOTIDE SEQUENCE [LARGE SCALE GENOMIC DNA]</scope>
</reference>
<keyword evidence="3" id="KW-1185">Reference proteome</keyword>
<evidence type="ECO:0000313" key="3">
    <source>
        <dbReference type="Proteomes" id="UP001460270"/>
    </source>
</evidence>
<gene>
    <name evidence="2" type="ORF">WMY93_032300</name>
</gene>
<feature type="compositionally biased region" description="Basic and acidic residues" evidence="1">
    <location>
        <begin position="129"/>
        <end position="142"/>
    </location>
</feature>
<organism evidence="2 3">
    <name type="scientific">Mugilogobius chulae</name>
    <name type="common">yellowstripe goby</name>
    <dbReference type="NCBI Taxonomy" id="88201"/>
    <lineage>
        <taxon>Eukaryota</taxon>
        <taxon>Metazoa</taxon>
        <taxon>Chordata</taxon>
        <taxon>Craniata</taxon>
        <taxon>Vertebrata</taxon>
        <taxon>Euteleostomi</taxon>
        <taxon>Actinopterygii</taxon>
        <taxon>Neopterygii</taxon>
        <taxon>Teleostei</taxon>
        <taxon>Neoteleostei</taxon>
        <taxon>Acanthomorphata</taxon>
        <taxon>Gobiaria</taxon>
        <taxon>Gobiiformes</taxon>
        <taxon>Gobioidei</taxon>
        <taxon>Gobiidae</taxon>
        <taxon>Gobionellinae</taxon>
        <taxon>Mugilogobius</taxon>
    </lineage>
</organism>
<sequence length="386" mass="43286">MEASFGPQRDVPGFMKSTRTVSPEPGPEPDQLRADLINQQVLVQNPDHIRTFTAIFLFLFQGFFGKGVLSKSAPVHSVSDKWENVEGRMLPVVSSSRYEELLRWAGQTLSAQGLDEAAVSHRLQQFPQREPDQLRDLDRDWNQAESTRARTRARTKSGPGPEQSQSQGPRLDSDLFVFQGRAGPKTRPDSRPDSRPGSGPGPGFSVPGSGFVLVQSDSESQIRRVPISVTEFLQLSHEEAFFLVFALGVLTVYHRQVPLSILQLWRTFRSFSSDFVSFYSAFHFYRSKGWIPKTGSGAKYGSDLMLYRKVLRFITPVSPSWFRGVQTLPSLTLVFVGFRGVLCRRSAESQPTSPRSCCCVTSSSLWTNQRLSWSHLTVCAASKCRR</sequence>
<dbReference type="PANTHER" id="PTHR21227:SF0">
    <property type="entry name" value="TRNA-SPLICING ENDONUCLEASE SUBUNIT SEN2"/>
    <property type="match status" value="1"/>
</dbReference>
<feature type="region of interest" description="Disordered" evidence="1">
    <location>
        <begin position="1"/>
        <end position="29"/>
    </location>
</feature>
<dbReference type="SUPFAM" id="SSF53032">
    <property type="entry name" value="tRNA-intron endonuclease catalytic domain-like"/>
    <property type="match status" value="1"/>
</dbReference>
<evidence type="ECO:0008006" key="4">
    <source>
        <dbReference type="Google" id="ProtNLM"/>
    </source>
</evidence>
<dbReference type="Proteomes" id="UP001460270">
    <property type="component" value="Unassembled WGS sequence"/>
</dbReference>
<dbReference type="GO" id="GO:0000379">
    <property type="term" value="P:tRNA-type intron splice site recognition and cleavage"/>
    <property type="evidence" value="ECO:0007669"/>
    <property type="project" value="TreeGrafter"/>
</dbReference>
<evidence type="ECO:0000256" key="1">
    <source>
        <dbReference type="SAM" id="MobiDB-lite"/>
    </source>
</evidence>
<dbReference type="PANTHER" id="PTHR21227">
    <property type="entry name" value="TRNA-SPLICING ENDONUCLEASE SUBUNIT SEN2"/>
    <property type="match status" value="1"/>
</dbReference>
<feature type="region of interest" description="Disordered" evidence="1">
    <location>
        <begin position="124"/>
        <end position="206"/>
    </location>
</feature>
<dbReference type="EMBL" id="JBBPFD010000026">
    <property type="protein sequence ID" value="KAK7881090.1"/>
    <property type="molecule type" value="Genomic_DNA"/>
</dbReference>
<protein>
    <recommendedName>
        <fullName evidence="4">tRNA-splicing endonuclease subunit Sen2</fullName>
    </recommendedName>
</protein>
<proteinExistence type="predicted"/>
<dbReference type="InterPro" id="IPR036167">
    <property type="entry name" value="tRNA_intron_Endo_cat-like_sf"/>
</dbReference>
<dbReference type="GO" id="GO:0005737">
    <property type="term" value="C:cytoplasm"/>
    <property type="evidence" value="ECO:0007669"/>
    <property type="project" value="TreeGrafter"/>
</dbReference>
<name>A0AAW0MPL3_9GOBI</name>
<dbReference type="InterPro" id="IPR011856">
    <property type="entry name" value="tRNA_endonuc-like_dom_sf"/>
</dbReference>